<dbReference type="Gene3D" id="3.40.50.450">
    <property type="match status" value="1"/>
</dbReference>
<dbReference type="PANTHER" id="PTHR31223">
    <property type="entry name" value="LOG FAMILY PROTEIN YJL055W"/>
    <property type="match status" value="1"/>
</dbReference>
<evidence type="ECO:0000313" key="3">
    <source>
        <dbReference type="EMBL" id="MCC2127007.1"/>
    </source>
</evidence>
<sequence>MHIAVYCGSVSGNQEIYTEKAALFGRWMAEQGHVLIYGGAQGGLMGAVSNAVLENGGKVIGVLPAVESIQKRRHPGLTEYIETKDMAERKAKMIALADAFVALPGGPGTLDEISDVISLARLHLTDAPCVLFDMNGFYQPLKNVLEGMEKAGFAEPEDFEKVLISEDMKEIGAFLSGCQ</sequence>
<dbReference type="AlphaFoldDB" id="A0AAE3A6X7"/>
<dbReference type="InterPro" id="IPR005269">
    <property type="entry name" value="LOG"/>
</dbReference>
<dbReference type="Proteomes" id="UP001198220">
    <property type="component" value="Unassembled WGS sequence"/>
</dbReference>
<evidence type="ECO:0000256" key="2">
    <source>
        <dbReference type="RuleBase" id="RU363015"/>
    </source>
</evidence>
<dbReference type="NCBIfam" id="TIGR00730">
    <property type="entry name" value="Rossman fold protein, TIGR00730 family"/>
    <property type="match status" value="1"/>
</dbReference>
<dbReference type="GO" id="GO:0009691">
    <property type="term" value="P:cytokinin biosynthetic process"/>
    <property type="evidence" value="ECO:0007669"/>
    <property type="project" value="UniProtKB-UniRule"/>
</dbReference>
<comment type="similarity">
    <text evidence="1 2">Belongs to the LOG family.</text>
</comment>
<dbReference type="EC" id="3.2.2.n1" evidence="2"/>
<organism evidence="3 4">
    <name type="scientific">Hominiventricola filiformis</name>
    <dbReference type="NCBI Taxonomy" id="2885352"/>
    <lineage>
        <taxon>Bacteria</taxon>
        <taxon>Bacillati</taxon>
        <taxon>Bacillota</taxon>
        <taxon>Clostridia</taxon>
        <taxon>Lachnospirales</taxon>
        <taxon>Lachnospiraceae</taxon>
        <taxon>Hominiventricola</taxon>
    </lineage>
</organism>
<evidence type="ECO:0000256" key="1">
    <source>
        <dbReference type="ARBA" id="ARBA00006763"/>
    </source>
</evidence>
<accession>A0AAE3A6X7</accession>
<proteinExistence type="inferred from homology"/>
<dbReference type="GO" id="GO:0016799">
    <property type="term" value="F:hydrolase activity, hydrolyzing N-glycosyl compounds"/>
    <property type="evidence" value="ECO:0007669"/>
    <property type="project" value="TreeGrafter"/>
</dbReference>
<gene>
    <name evidence="3" type="ORF">LKD36_12605</name>
</gene>
<name>A0AAE3A6X7_9FIRM</name>
<dbReference type="RefSeq" id="WP_308459788.1">
    <property type="nucleotide sequence ID" value="NZ_JAJEPS010000013.1"/>
</dbReference>
<dbReference type="EMBL" id="JAJEPS010000013">
    <property type="protein sequence ID" value="MCC2127007.1"/>
    <property type="molecule type" value="Genomic_DNA"/>
</dbReference>
<dbReference type="Pfam" id="PF03641">
    <property type="entry name" value="Lysine_decarbox"/>
    <property type="match status" value="1"/>
</dbReference>
<keyword evidence="2" id="KW-0203">Cytokinin biosynthesis</keyword>
<keyword evidence="2" id="KW-0378">Hydrolase</keyword>
<dbReference type="SUPFAM" id="SSF102405">
    <property type="entry name" value="MCP/YpsA-like"/>
    <property type="match status" value="1"/>
</dbReference>
<comment type="caution">
    <text evidence="3">The sequence shown here is derived from an EMBL/GenBank/DDBJ whole genome shotgun (WGS) entry which is preliminary data.</text>
</comment>
<dbReference type="GO" id="GO:0005829">
    <property type="term" value="C:cytosol"/>
    <property type="evidence" value="ECO:0007669"/>
    <property type="project" value="TreeGrafter"/>
</dbReference>
<evidence type="ECO:0000313" key="4">
    <source>
        <dbReference type="Proteomes" id="UP001198220"/>
    </source>
</evidence>
<keyword evidence="4" id="KW-1185">Reference proteome</keyword>
<protein>
    <recommendedName>
        <fullName evidence="2">Cytokinin riboside 5'-monophosphate phosphoribohydrolase</fullName>
        <ecNumber evidence="2">3.2.2.n1</ecNumber>
    </recommendedName>
</protein>
<reference evidence="3 4" key="1">
    <citation type="submission" date="2021-10" db="EMBL/GenBank/DDBJ databases">
        <title>Anaerobic single-cell dispensing facilitates the cultivation of human gut bacteria.</title>
        <authorList>
            <person name="Afrizal A."/>
        </authorList>
    </citation>
    <scope>NUCLEOTIDE SEQUENCE [LARGE SCALE GENOMIC DNA]</scope>
    <source>
        <strain evidence="3 4">CLA-AA-H276</strain>
    </source>
</reference>
<dbReference type="PANTHER" id="PTHR31223:SF70">
    <property type="entry name" value="LOG FAMILY PROTEIN YJL055W"/>
    <property type="match status" value="1"/>
</dbReference>
<dbReference type="InterPro" id="IPR031100">
    <property type="entry name" value="LOG_fam"/>
</dbReference>